<keyword evidence="2" id="KW-0598">Phosphotransferase system</keyword>
<keyword evidence="5" id="KW-0010">Activator</keyword>
<evidence type="ECO:0000256" key="2">
    <source>
        <dbReference type="ARBA" id="ARBA00022683"/>
    </source>
</evidence>
<evidence type="ECO:0000256" key="4">
    <source>
        <dbReference type="ARBA" id="ARBA00023015"/>
    </source>
</evidence>
<evidence type="ECO:0000256" key="5">
    <source>
        <dbReference type="ARBA" id="ARBA00023159"/>
    </source>
</evidence>
<sequence>MQILTSRQHRLVKMLLQHAAPQPTKALALQLGVSEKTIQRDLQWLESWLSGWSMVLEKTPGRGVRLRVDDIQQRLQLEQQLNGDESSADALGQNSRRVKIASQLLSDAPRATSISKLSERYFISHASIVNDLKVIEEWLQPLGLTLQRGPGGTHIEGDEHTLRQAMVSLINDVMQQNVAGTPLLPRLDPGSQQALVHYFGDEDVAFVQALLQQMEQQLSYPLGDAWYLNLCTHILIMMHRMAQGNALALATSTTAQDLDQRILIIAQQMVVQIEQRMCCALPKDEVGFIYQYIVSSGIVVEERGDNAPVHNQFSTAESVKITCELIDRFSAFIQQDLAQDRLLFDGLLVHIKPLLNRLKYHIHIRNPLLEDIQQEMKGIFSLTQQAMQLTARTHALSPVADDEIGYLCVHFQAALERQIAHKRILVVCSSGVGTSHLLKSRILRAFPDWEIAGVVSASNHAAFCQNQTVDLVITTIHLDAGAIPAVYVSAFFNDDDIRRVTDAMIGSQLPDGAPCALAEH</sequence>
<dbReference type="InterPro" id="IPR036095">
    <property type="entry name" value="PTS_EIIB-like_sf"/>
</dbReference>
<dbReference type="InterPro" id="IPR036634">
    <property type="entry name" value="PRD_sf"/>
</dbReference>
<dbReference type="PROSITE" id="PS51099">
    <property type="entry name" value="PTS_EIIB_TYPE_2"/>
    <property type="match status" value="1"/>
</dbReference>
<evidence type="ECO:0000313" key="10">
    <source>
        <dbReference type="Proteomes" id="UP000030853"/>
    </source>
</evidence>
<dbReference type="InterPro" id="IPR036388">
    <property type="entry name" value="WH-like_DNA-bd_sf"/>
</dbReference>
<dbReference type="RefSeq" id="WP_039328603.1">
    <property type="nucleotide sequence ID" value="NZ_JTJJ01000016.1"/>
</dbReference>
<dbReference type="EMBL" id="JTJJ01000016">
    <property type="protein sequence ID" value="KHJ69447.1"/>
    <property type="molecule type" value="Genomic_DNA"/>
</dbReference>
<keyword evidence="6" id="KW-0804">Transcription</keyword>
<evidence type="ECO:0000256" key="3">
    <source>
        <dbReference type="ARBA" id="ARBA00022737"/>
    </source>
</evidence>
<keyword evidence="3" id="KW-0677">Repeat</keyword>
<dbReference type="PANTHER" id="PTHR30185:SF18">
    <property type="entry name" value="TRANSCRIPTIONAL REGULATOR MTLR"/>
    <property type="match status" value="1"/>
</dbReference>
<feature type="domain" description="PRD" evidence="8">
    <location>
        <begin position="313"/>
        <end position="421"/>
    </location>
</feature>
<comment type="caution">
    <text evidence="9">The sequence shown here is derived from an EMBL/GenBank/DDBJ whole genome shotgun (WGS) entry which is preliminary data.</text>
</comment>
<gene>
    <name evidence="9" type="ORF">QU24_03885</name>
</gene>
<dbReference type="InterPro" id="IPR011608">
    <property type="entry name" value="PRD"/>
</dbReference>
<proteinExistence type="predicted"/>
<dbReference type="InterPro" id="IPR013196">
    <property type="entry name" value="HTH_11"/>
</dbReference>
<protein>
    <submittedName>
        <fullName evidence="9">LicR</fullName>
    </submittedName>
</protein>
<reference evidence="9 10" key="1">
    <citation type="submission" date="2014-11" db="EMBL/GenBank/DDBJ databases">
        <title>Genome sequencing of Pantoea rodasii ND03.</title>
        <authorList>
            <person name="Muhamad Yunos N.Y."/>
            <person name="Chan K.-G."/>
        </authorList>
    </citation>
    <scope>NUCLEOTIDE SEQUENCE [LARGE SCALE GENOMIC DNA]</scope>
    <source>
        <strain evidence="9 10">ND03</strain>
    </source>
</reference>
<dbReference type="Pfam" id="PF00874">
    <property type="entry name" value="PRD"/>
    <property type="match status" value="2"/>
</dbReference>
<dbReference type="Gene3D" id="3.40.50.2300">
    <property type="match status" value="1"/>
</dbReference>
<dbReference type="InterPro" id="IPR007737">
    <property type="entry name" value="Mga_HTH"/>
</dbReference>
<dbReference type="InterPro" id="IPR050661">
    <property type="entry name" value="BglG_antiterminators"/>
</dbReference>
<dbReference type="SUPFAM" id="SSF63520">
    <property type="entry name" value="PTS-regulatory domain, PRD"/>
    <property type="match status" value="2"/>
</dbReference>
<dbReference type="InterPro" id="IPR036390">
    <property type="entry name" value="WH_DNA-bd_sf"/>
</dbReference>
<organism evidence="9 10">
    <name type="scientific">Pantoea rodasii</name>
    <dbReference type="NCBI Taxonomy" id="1076549"/>
    <lineage>
        <taxon>Bacteria</taxon>
        <taxon>Pseudomonadati</taxon>
        <taxon>Pseudomonadota</taxon>
        <taxon>Gammaproteobacteria</taxon>
        <taxon>Enterobacterales</taxon>
        <taxon>Erwiniaceae</taxon>
        <taxon>Pantoea</taxon>
    </lineage>
</organism>
<dbReference type="Gene3D" id="1.10.10.10">
    <property type="entry name" value="Winged helix-like DNA-binding domain superfamily/Winged helix DNA-binding domain"/>
    <property type="match status" value="2"/>
</dbReference>
<dbReference type="SUPFAM" id="SSF52794">
    <property type="entry name" value="PTS system IIB component-like"/>
    <property type="match status" value="1"/>
</dbReference>
<dbReference type="Pfam" id="PF05043">
    <property type="entry name" value="Mga"/>
    <property type="match status" value="1"/>
</dbReference>
<accession>A0A0B1RE15</accession>
<evidence type="ECO:0000259" key="8">
    <source>
        <dbReference type="PROSITE" id="PS51372"/>
    </source>
</evidence>
<keyword evidence="4" id="KW-0805">Transcription regulation</keyword>
<dbReference type="GO" id="GO:0009401">
    <property type="term" value="P:phosphoenolpyruvate-dependent sugar phosphotransferase system"/>
    <property type="evidence" value="ECO:0007669"/>
    <property type="project" value="UniProtKB-KW"/>
</dbReference>
<dbReference type="GO" id="GO:0006355">
    <property type="term" value="P:regulation of DNA-templated transcription"/>
    <property type="evidence" value="ECO:0007669"/>
    <property type="project" value="InterPro"/>
</dbReference>
<dbReference type="Pfam" id="PF02302">
    <property type="entry name" value="PTS_IIB"/>
    <property type="match status" value="1"/>
</dbReference>
<dbReference type="PANTHER" id="PTHR30185">
    <property type="entry name" value="CRYPTIC BETA-GLUCOSIDE BGL OPERON ANTITERMINATOR"/>
    <property type="match status" value="1"/>
</dbReference>
<dbReference type="InterPro" id="IPR003501">
    <property type="entry name" value="PTS_EIIB_2/3"/>
</dbReference>
<feature type="domain" description="PTS EIIB type-2" evidence="7">
    <location>
        <begin position="422"/>
        <end position="512"/>
    </location>
</feature>
<dbReference type="PROSITE" id="PS51372">
    <property type="entry name" value="PRD_2"/>
    <property type="match status" value="2"/>
</dbReference>
<dbReference type="Proteomes" id="UP000030853">
    <property type="component" value="Unassembled WGS sequence"/>
</dbReference>
<dbReference type="CDD" id="cd05568">
    <property type="entry name" value="PTS_IIB_bgl_like"/>
    <property type="match status" value="1"/>
</dbReference>
<name>A0A0B1RE15_9GAMM</name>
<dbReference type="InterPro" id="IPR013011">
    <property type="entry name" value="PTS_EIIB_2"/>
</dbReference>
<dbReference type="Pfam" id="PF08279">
    <property type="entry name" value="HTH_11"/>
    <property type="match status" value="1"/>
</dbReference>
<evidence type="ECO:0000259" key="7">
    <source>
        <dbReference type="PROSITE" id="PS51099"/>
    </source>
</evidence>
<evidence type="ECO:0000256" key="6">
    <source>
        <dbReference type="ARBA" id="ARBA00023163"/>
    </source>
</evidence>
<feature type="domain" description="PRD" evidence="8">
    <location>
        <begin position="198"/>
        <end position="303"/>
    </location>
</feature>
<evidence type="ECO:0000313" key="9">
    <source>
        <dbReference type="EMBL" id="KHJ69447.1"/>
    </source>
</evidence>
<dbReference type="Gene3D" id="1.10.1790.10">
    <property type="entry name" value="PRD domain"/>
    <property type="match status" value="2"/>
</dbReference>
<keyword evidence="1" id="KW-0808">Transferase</keyword>
<dbReference type="SUPFAM" id="SSF46785">
    <property type="entry name" value="Winged helix' DNA-binding domain"/>
    <property type="match status" value="1"/>
</dbReference>
<dbReference type="AlphaFoldDB" id="A0A0B1RE15"/>
<evidence type="ECO:0000256" key="1">
    <source>
        <dbReference type="ARBA" id="ARBA00022679"/>
    </source>
</evidence>
<dbReference type="GO" id="GO:0008982">
    <property type="term" value="F:protein-N(PI)-phosphohistidine-sugar phosphotransferase activity"/>
    <property type="evidence" value="ECO:0007669"/>
    <property type="project" value="InterPro"/>
</dbReference>